<feature type="transmembrane region" description="Helical" evidence="2">
    <location>
        <begin position="202"/>
        <end position="221"/>
    </location>
</feature>
<organism evidence="3">
    <name type="scientific">Pseudictyota dubia</name>
    <dbReference type="NCBI Taxonomy" id="2749911"/>
    <lineage>
        <taxon>Eukaryota</taxon>
        <taxon>Sar</taxon>
        <taxon>Stramenopiles</taxon>
        <taxon>Ochrophyta</taxon>
        <taxon>Bacillariophyta</taxon>
        <taxon>Mediophyceae</taxon>
        <taxon>Biddulphiophycidae</taxon>
        <taxon>Eupodiscales</taxon>
        <taxon>Odontellaceae</taxon>
        <taxon>Pseudictyota</taxon>
    </lineage>
</organism>
<proteinExistence type="predicted"/>
<dbReference type="AlphaFoldDB" id="A0A7R9ZJ37"/>
<keyword evidence="2" id="KW-0812">Transmembrane</keyword>
<evidence type="ECO:0000313" key="3">
    <source>
        <dbReference type="EMBL" id="CAD8326378.1"/>
    </source>
</evidence>
<dbReference type="EMBL" id="HBED01049204">
    <property type="protein sequence ID" value="CAD8326378.1"/>
    <property type="molecule type" value="Transcribed_RNA"/>
</dbReference>
<sequence length="448" mass="49118">MESSNGAARDSNSLDEWFARGAVSVVVGAPDLGHNEAATTSSNHAEASATNSGGGMNGDQGKSTRRVSLGVGRFDSDANVHLVADNALPAAPEAEEPSRQVSWSNAKTQEMEGQPAQDEEAASSDGSHSWTCDDFNDHGARQTSTGLTRRAGRSLSLQSESMEDYKLQRSHRRRSAWKFEAHELPESTYTWLITENIASRPFVVGLVAMGLSVTSLALVLINQLGNRSDMSPYGLPAGVNVEVRIAQYIGVLIGVLMEEEVPMGLDLIGQYAEQRMLGRNPYHPSKLALSCLARMAVGYLFLACLFFAVLQSSDVLDIFFDVLALEFVERMDDVIFQLSKRGLFGKKLRIAAYEKHVFEAPGDAKTEGCARWMKRLTGTVYFLNTALMIAGLTILTSNQNQGIYRCNSISIAFFDDVWEGAYVKLPDGTMQQRLLVCELDEDFHCIMC</sequence>
<gene>
    <name evidence="3" type="ORF">TDUB1175_LOCUS24798</name>
</gene>
<feature type="region of interest" description="Disordered" evidence="1">
    <location>
        <begin position="89"/>
        <end position="164"/>
    </location>
</feature>
<accession>A0A7R9ZJ37</accession>
<feature type="compositionally biased region" description="Polar residues" evidence="1">
    <location>
        <begin position="37"/>
        <end position="51"/>
    </location>
</feature>
<protein>
    <submittedName>
        <fullName evidence="3">Uncharacterized protein</fullName>
    </submittedName>
</protein>
<evidence type="ECO:0000256" key="1">
    <source>
        <dbReference type="SAM" id="MobiDB-lite"/>
    </source>
</evidence>
<feature type="transmembrane region" description="Helical" evidence="2">
    <location>
        <begin position="378"/>
        <end position="395"/>
    </location>
</feature>
<keyword evidence="2" id="KW-0472">Membrane</keyword>
<feature type="compositionally biased region" description="Polar residues" evidence="1">
    <location>
        <begin position="99"/>
        <end position="108"/>
    </location>
</feature>
<feature type="transmembrane region" description="Helical" evidence="2">
    <location>
        <begin position="287"/>
        <end position="310"/>
    </location>
</feature>
<name>A0A7R9ZJ37_9STRA</name>
<feature type="region of interest" description="Disordered" evidence="1">
    <location>
        <begin position="33"/>
        <end position="70"/>
    </location>
</feature>
<reference evidence="3" key="1">
    <citation type="submission" date="2021-01" db="EMBL/GenBank/DDBJ databases">
        <authorList>
            <person name="Corre E."/>
            <person name="Pelletier E."/>
            <person name="Niang G."/>
            <person name="Scheremetjew M."/>
            <person name="Finn R."/>
            <person name="Kale V."/>
            <person name="Holt S."/>
            <person name="Cochrane G."/>
            <person name="Meng A."/>
            <person name="Brown T."/>
            <person name="Cohen L."/>
        </authorList>
    </citation>
    <scope>NUCLEOTIDE SEQUENCE</scope>
    <source>
        <strain evidence="3">CCMP147</strain>
    </source>
</reference>
<keyword evidence="2" id="KW-1133">Transmembrane helix</keyword>
<evidence type="ECO:0000256" key="2">
    <source>
        <dbReference type="SAM" id="Phobius"/>
    </source>
</evidence>